<organism evidence="1 2">
    <name type="scientific">Hespellia stercorisuis DSM 15480</name>
    <dbReference type="NCBI Taxonomy" id="1121950"/>
    <lineage>
        <taxon>Bacteria</taxon>
        <taxon>Bacillati</taxon>
        <taxon>Bacillota</taxon>
        <taxon>Clostridia</taxon>
        <taxon>Lachnospirales</taxon>
        <taxon>Lachnospiraceae</taxon>
        <taxon>Hespellia</taxon>
    </lineage>
</organism>
<accession>A0A1M6U7C0</accession>
<dbReference type="Proteomes" id="UP000184301">
    <property type="component" value="Unassembled WGS sequence"/>
</dbReference>
<keyword evidence="2" id="KW-1185">Reference proteome</keyword>
<dbReference type="OrthoDB" id="9789133at2"/>
<gene>
    <name evidence="1" type="ORF">SAMN02745243_03423</name>
</gene>
<dbReference type="Pfam" id="PF13483">
    <property type="entry name" value="Lactamase_B_3"/>
    <property type="match status" value="1"/>
</dbReference>
<evidence type="ECO:0000313" key="1">
    <source>
        <dbReference type="EMBL" id="SHK65152.1"/>
    </source>
</evidence>
<proteinExistence type="predicted"/>
<evidence type="ECO:0000313" key="2">
    <source>
        <dbReference type="Proteomes" id="UP000184301"/>
    </source>
</evidence>
<dbReference type="STRING" id="1121950.SAMN02745243_03423"/>
<sequence>MLENIKVLSHSSIRIEDGKVMYFDPFQVEEEPHDADIIFITHSHYDHFSPEDIQKIVKEDTLFVVPKTILADIEILHLGEDRIYALAPGEHTTVDGIRVEAVRAYNVGKKFHPKSNEWVGYIVCAGAIRYYIAGDTDMNEDNLGVKCDVALVPVGGTYTMDAEQAVEFVNILAPKAAVPTHYGSIVGEVKDAQDFVRNVSGNVQAVIR</sequence>
<dbReference type="InterPro" id="IPR036866">
    <property type="entry name" value="RibonucZ/Hydroxyglut_hydro"/>
</dbReference>
<dbReference type="EMBL" id="FQZY01000068">
    <property type="protein sequence ID" value="SHK65152.1"/>
    <property type="molecule type" value="Genomic_DNA"/>
</dbReference>
<dbReference type="Gene3D" id="3.60.15.10">
    <property type="entry name" value="Ribonuclease Z/Hydroxyacylglutathione hydrolase-like"/>
    <property type="match status" value="1"/>
</dbReference>
<protein>
    <submittedName>
        <fullName evidence="1">L-ascorbate metabolism protein UlaG, beta-lactamase superfamily</fullName>
    </submittedName>
</protein>
<name>A0A1M6U7C0_9FIRM</name>
<dbReference type="SUPFAM" id="SSF56281">
    <property type="entry name" value="Metallo-hydrolase/oxidoreductase"/>
    <property type="match status" value="1"/>
</dbReference>
<reference evidence="1 2" key="1">
    <citation type="submission" date="2016-11" db="EMBL/GenBank/DDBJ databases">
        <authorList>
            <person name="Jaros S."/>
            <person name="Januszkiewicz K."/>
            <person name="Wedrychowicz H."/>
        </authorList>
    </citation>
    <scope>NUCLEOTIDE SEQUENCE [LARGE SCALE GENOMIC DNA]</scope>
    <source>
        <strain evidence="1 2">DSM 15480</strain>
    </source>
</reference>
<dbReference type="PANTHER" id="PTHR43546:SF8">
    <property type="entry name" value="METALLO-BETA-LACTAMASE DOMAIN-CONTAINING PROTEIN"/>
    <property type="match status" value="1"/>
</dbReference>
<dbReference type="AlphaFoldDB" id="A0A1M6U7C0"/>
<dbReference type="PANTHER" id="PTHR43546">
    <property type="entry name" value="UPF0173 METAL-DEPENDENT HYDROLASE MJ1163-RELATED"/>
    <property type="match status" value="1"/>
</dbReference>
<dbReference type="RefSeq" id="WP_073112701.1">
    <property type="nucleotide sequence ID" value="NZ_FQZY01000068.1"/>
</dbReference>
<dbReference type="InterPro" id="IPR050114">
    <property type="entry name" value="UPF0173_UPF0282_UlaG_hydrolase"/>
</dbReference>